<accession>A0A9P4GLL7</accession>
<evidence type="ECO:0000313" key="2">
    <source>
        <dbReference type="EMBL" id="KAF1847709.1"/>
    </source>
</evidence>
<dbReference type="GeneID" id="63848928"/>
<protein>
    <submittedName>
        <fullName evidence="2">Uncharacterized protein</fullName>
    </submittedName>
</protein>
<evidence type="ECO:0000313" key="3">
    <source>
        <dbReference type="Proteomes" id="UP000800039"/>
    </source>
</evidence>
<dbReference type="AlphaFoldDB" id="A0A9P4GLL7"/>
<organism evidence="2 3">
    <name type="scientific">Cucurbitaria berberidis CBS 394.84</name>
    <dbReference type="NCBI Taxonomy" id="1168544"/>
    <lineage>
        <taxon>Eukaryota</taxon>
        <taxon>Fungi</taxon>
        <taxon>Dikarya</taxon>
        <taxon>Ascomycota</taxon>
        <taxon>Pezizomycotina</taxon>
        <taxon>Dothideomycetes</taxon>
        <taxon>Pleosporomycetidae</taxon>
        <taxon>Pleosporales</taxon>
        <taxon>Pleosporineae</taxon>
        <taxon>Cucurbitariaceae</taxon>
        <taxon>Cucurbitaria</taxon>
    </lineage>
</organism>
<comment type="caution">
    <text evidence="2">The sequence shown here is derived from an EMBL/GenBank/DDBJ whole genome shotgun (WGS) entry which is preliminary data.</text>
</comment>
<feature type="region of interest" description="Disordered" evidence="1">
    <location>
        <begin position="235"/>
        <end position="258"/>
    </location>
</feature>
<proteinExistence type="predicted"/>
<sequence>MGVQKGGESPASAVLPVHTTRKVDLICVDCRGVVARFHDDNCFLGNVEAVFDREIRRLLQARNISDSLHNLQQTKGDAMKRVTESPMLSGGVRVNGPYARSMLGWRSENRPEKSMNSGFREGKSQGCSGSSFGYGVTISAILVRPAGPTRQARAVTRPPLKNAAGALVMHPSRLEWRQREKDERRAIKERLSRPFLSSLEPPTGCKRRVAASQVLHVPSSLHCSQPHAAPPRLVDMAHPQGPRRFRNPHGLPSADLSGSSALLPTRTLDSWFPCNHSLAVLGCSS</sequence>
<dbReference type="RefSeq" id="XP_040790272.1">
    <property type="nucleotide sequence ID" value="XM_040931676.1"/>
</dbReference>
<evidence type="ECO:0000256" key="1">
    <source>
        <dbReference type="SAM" id="MobiDB-lite"/>
    </source>
</evidence>
<keyword evidence="3" id="KW-1185">Reference proteome</keyword>
<dbReference type="Proteomes" id="UP000800039">
    <property type="component" value="Unassembled WGS sequence"/>
</dbReference>
<name>A0A9P4GLL7_9PLEO</name>
<dbReference type="EMBL" id="ML976615">
    <property type="protein sequence ID" value="KAF1847709.1"/>
    <property type="molecule type" value="Genomic_DNA"/>
</dbReference>
<gene>
    <name evidence="2" type="ORF">K460DRAFT_352799</name>
</gene>
<reference evidence="2" key="1">
    <citation type="submission" date="2020-01" db="EMBL/GenBank/DDBJ databases">
        <authorList>
            <consortium name="DOE Joint Genome Institute"/>
            <person name="Haridas S."/>
            <person name="Albert R."/>
            <person name="Binder M."/>
            <person name="Bloem J."/>
            <person name="Labutti K."/>
            <person name="Salamov A."/>
            <person name="Andreopoulos B."/>
            <person name="Baker S.E."/>
            <person name="Barry K."/>
            <person name="Bills G."/>
            <person name="Bluhm B.H."/>
            <person name="Cannon C."/>
            <person name="Castanera R."/>
            <person name="Culley D.E."/>
            <person name="Daum C."/>
            <person name="Ezra D."/>
            <person name="Gonzalez J.B."/>
            <person name="Henrissat B."/>
            <person name="Kuo A."/>
            <person name="Liang C."/>
            <person name="Lipzen A."/>
            <person name="Lutzoni F."/>
            <person name="Magnuson J."/>
            <person name="Mondo S."/>
            <person name="Nolan M."/>
            <person name="Ohm R."/>
            <person name="Pangilinan J."/>
            <person name="Park H.-J."/>
            <person name="Ramirez L."/>
            <person name="Alfaro M."/>
            <person name="Sun H."/>
            <person name="Tritt A."/>
            <person name="Yoshinaga Y."/>
            <person name="Zwiers L.-H."/>
            <person name="Turgeon B.G."/>
            <person name="Goodwin S.B."/>
            <person name="Spatafora J.W."/>
            <person name="Crous P.W."/>
            <person name="Grigoriev I.V."/>
        </authorList>
    </citation>
    <scope>NUCLEOTIDE SEQUENCE</scope>
    <source>
        <strain evidence="2">CBS 394.84</strain>
    </source>
</reference>